<evidence type="ECO:0000256" key="5">
    <source>
        <dbReference type="SAM" id="Phobius"/>
    </source>
</evidence>
<dbReference type="Proteomes" id="UP000664534">
    <property type="component" value="Unassembled WGS sequence"/>
</dbReference>
<evidence type="ECO:0000256" key="2">
    <source>
        <dbReference type="ARBA" id="ARBA00022692"/>
    </source>
</evidence>
<evidence type="ECO:0000256" key="3">
    <source>
        <dbReference type="ARBA" id="ARBA00022989"/>
    </source>
</evidence>
<dbReference type="OrthoDB" id="3231000at2759"/>
<keyword evidence="4 5" id="KW-0472">Membrane</keyword>
<proteinExistence type="predicted"/>
<protein>
    <submittedName>
        <fullName evidence="6">Uncharacterized protein</fullName>
    </submittedName>
</protein>
<feature type="transmembrane region" description="Helical" evidence="5">
    <location>
        <begin position="447"/>
        <end position="471"/>
    </location>
</feature>
<gene>
    <name evidence="6" type="ORF">IMSHALPRED_005829</name>
</gene>
<comment type="subcellular location">
    <subcellularLocation>
        <location evidence="1">Membrane</location>
        <topology evidence="1">Multi-pass membrane protein</topology>
    </subcellularLocation>
</comment>
<dbReference type="InterPro" id="IPR002523">
    <property type="entry name" value="MgTranspt_CorA/ZnTranspt_ZntB"/>
</dbReference>
<evidence type="ECO:0000256" key="4">
    <source>
        <dbReference type="ARBA" id="ARBA00023136"/>
    </source>
</evidence>
<dbReference type="GO" id="GO:0016020">
    <property type="term" value="C:membrane"/>
    <property type="evidence" value="ECO:0007669"/>
    <property type="project" value="UniProtKB-SubCell"/>
</dbReference>
<dbReference type="SUPFAM" id="SSF144083">
    <property type="entry name" value="Magnesium transport protein CorA, transmembrane region"/>
    <property type="match status" value="1"/>
</dbReference>
<dbReference type="InterPro" id="IPR045863">
    <property type="entry name" value="CorA_TM1_TM2"/>
</dbReference>
<feature type="transmembrane region" description="Helical" evidence="5">
    <location>
        <begin position="415"/>
        <end position="435"/>
    </location>
</feature>
<evidence type="ECO:0000313" key="7">
    <source>
        <dbReference type="Proteomes" id="UP000664534"/>
    </source>
</evidence>
<name>A0A8H3IL68_9LECA</name>
<dbReference type="Pfam" id="PF01544">
    <property type="entry name" value="CorA"/>
    <property type="match status" value="1"/>
</dbReference>
<organism evidence="6 7">
    <name type="scientific">Imshaugia aleurites</name>
    <dbReference type="NCBI Taxonomy" id="172621"/>
    <lineage>
        <taxon>Eukaryota</taxon>
        <taxon>Fungi</taxon>
        <taxon>Dikarya</taxon>
        <taxon>Ascomycota</taxon>
        <taxon>Pezizomycotina</taxon>
        <taxon>Lecanoromycetes</taxon>
        <taxon>OSLEUM clade</taxon>
        <taxon>Lecanoromycetidae</taxon>
        <taxon>Lecanorales</taxon>
        <taxon>Lecanorineae</taxon>
        <taxon>Parmeliaceae</taxon>
        <taxon>Imshaugia</taxon>
    </lineage>
</organism>
<sequence length="518" mass="58800">MQPPVQSSGTRRDEYQCWKDVKTETGFSDYLSYLEASDATGPQFERLRKELTSYRSFSEFGEISVLDILNDGSTSVSLGLGRVPPLDSNGDPGTQLLQALRSSPENVTARIVPWLIPWGLGLENPRIIDAVGLGLKIDPLFFDVLVSIMRPTCNKRRLIGSDYVKIGDSVVTVARDYRLEAGAPPVLLVAGSSLGNSDPLDFEVSDWRKYNSDMVEKVVEGGIGGGISLRRSTIDQRSPNYRTSNLYLKLLGKYVYQGQSFGAEDNTLLLTAILPLLHLEILRLRVQSGTIESAFLDVQYRLGKPTLYPNERKTQYYQDLDEQRFWLRRRLERLEESKRGFTKYVHLQQATKWLEVETWQKLDDDIKEAIIEARAREAEARDYMQLQIGNLSISESRKSIQLSNQQIDEAKRVKIFTILAFVYVPINLATSVFGMNLQQLNQSGQSILSFFITAIAALLITALMWFCIVQYNSVRDWKRKRYERWSGMGRKSKPSVTLRVALLLGILDKSDARNLDLV</sequence>
<reference evidence="6" key="1">
    <citation type="submission" date="2021-03" db="EMBL/GenBank/DDBJ databases">
        <authorList>
            <person name="Tagirdzhanova G."/>
        </authorList>
    </citation>
    <scope>NUCLEOTIDE SEQUENCE</scope>
</reference>
<dbReference type="Gene3D" id="1.20.58.340">
    <property type="entry name" value="Magnesium transport protein CorA, transmembrane region"/>
    <property type="match status" value="1"/>
</dbReference>
<keyword evidence="7" id="KW-1185">Reference proteome</keyword>
<comment type="caution">
    <text evidence="6">The sequence shown here is derived from an EMBL/GenBank/DDBJ whole genome shotgun (WGS) entry which is preliminary data.</text>
</comment>
<dbReference type="GO" id="GO:0046873">
    <property type="term" value="F:metal ion transmembrane transporter activity"/>
    <property type="evidence" value="ECO:0007669"/>
    <property type="project" value="InterPro"/>
</dbReference>
<keyword evidence="2 5" id="KW-0812">Transmembrane</keyword>
<evidence type="ECO:0000313" key="6">
    <source>
        <dbReference type="EMBL" id="CAF9923018.1"/>
    </source>
</evidence>
<evidence type="ECO:0000256" key="1">
    <source>
        <dbReference type="ARBA" id="ARBA00004141"/>
    </source>
</evidence>
<dbReference type="EMBL" id="CAJPDT010000032">
    <property type="protein sequence ID" value="CAF9923018.1"/>
    <property type="molecule type" value="Genomic_DNA"/>
</dbReference>
<accession>A0A8H3IL68</accession>
<dbReference type="AlphaFoldDB" id="A0A8H3IL68"/>
<keyword evidence="3 5" id="KW-1133">Transmembrane helix</keyword>